<dbReference type="OrthoDB" id="2147978at2759"/>
<reference evidence="2" key="1">
    <citation type="journal article" date="2020" name="Nat. Commun.">
        <title>Genome assembly of wild tea tree DASZ reveals pedigree and selection history of tea varieties.</title>
        <authorList>
            <person name="Zhang W."/>
            <person name="Zhang Y."/>
            <person name="Qiu H."/>
            <person name="Guo Y."/>
            <person name="Wan H."/>
            <person name="Zhang X."/>
            <person name="Scossa F."/>
            <person name="Alseekh S."/>
            <person name="Zhang Q."/>
            <person name="Wang P."/>
            <person name="Xu L."/>
            <person name="Schmidt M.H."/>
            <person name="Jia X."/>
            <person name="Li D."/>
            <person name="Zhu A."/>
            <person name="Guo F."/>
            <person name="Chen W."/>
            <person name="Ni D."/>
            <person name="Usadel B."/>
            <person name="Fernie A.R."/>
            <person name="Wen W."/>
        </authorList>
    </citation>
    <scope>NUCLEOTIDE SEQUENCE [LARGE SCALE GENOMIC DNA]</scope>
    <source>
        <strain evidence="2">cv. G240</strain>
    </source>
</reference>
<gene>
    <name evidence="1" type="ORF">HYC85_022463</name>
</gene>
<dbReference type="PANTHER" id="PTHR40637">
    <property type="entry name" value="ESSS SUBUNIT OF NADH:UBIQUINONE OXIDOREDUCTASE (COMPLEX I) PROTEIN"/>
    <property type="match status" value="1"/>
</dbReference>
<evidence type="ECO:0000313" key="1">
    <source>
        <dbReference type="EMBL" id="KAF5941296.1"/>
    </source>
</evidence>
<dbReference type="PANTHER" id="PTHR40637:SF1">
    <property type="entry name" value="ESSS SUBUNIT OF NADH:UBIQUINONE OXIDOREDUCTASE (COMPLEX I) PROTEIN"/>
    <property type="match status" value="1"/>
</dbReference>
<name>A0A7J7GPC6_CAMSI</name>
<dbReference type="EMBL" id="JACBKZ010000010">
    <property type="protein sequence ID" value="KAF5941296.1"/>
    <property type="molecule type" value="Genomic_DNA"/>
</dbReference>
<accession>A0A7J7GPC6</accession>
<evidence type="ECO:0000313" key="2">
    <source>
        <dbReference type="Proteomes" id="UP000593564"/>
    </source>
</evidence>
<comment type="caution">
    <text evidence="1">The sequence shown here is derived from an EMBL/GenBank/DDBJ whole genome shotgun (WGS) entry which is preliminary data.</text>
</comment>
<protein>
    <submittedName>
        <fullName evidence="1">Uncharacterized protein</fullName>
    </submittedName>
</protein>
<reference evidence="1 2" key="2">
    <citation type="submission" date="2020-07" db="EMBL/GenBank/DDBJ databases">
        <title>Genome assembly of wild tea tree DASZ reveals pedigree and selection history of tea varieties.</title>
        <authorList>
            <person name="Zhang W."/>
        </authorList>
    </citation>
    <scope>NUCLEOTIDE SEQUENCE [LARGE SCALE GENOMIC DNA]</scope>
    <source>
        <strain evidence="2">cv. G240</strain>
        <tissue evidence="1">Leaf</tissue>
    </source>
</reference>
<proteinExistence type="predicted"/>
<dbReference type="Proteomes" id="UP000593564">
    <property type="component" value="Unassembled WGS sequence"/>
</dbReference>
<dbReference type="AlphaFoldDB" id="A0A7J7GPC6"/>
<keyword evidence="2" id="KW-1185">Reference proteome</keyword>
<sequence length="115" mass="12896">MPSPELLATAATMLRNCLSSALRTRVGGRTTVGTCRWATADQERPNGFLFNRTPPPPGKRRKWEDWELPCYITSFLTIVICGFGFNSKTDLTIESWAHHKALDQMKFSASSDESD</sequence>
<organism evidence="1 2">
    <name type="scientific">Camellia sinensis</name>
    <name type="common">Tea plant</name>
    <name type="synonym">Thea sinensis</name>
    <dbReference type="NCBI Taxonomy" id="4442"/>
    <lineage>
        <taxon>Eukaryota</taxon>
        <taxon>Viridiplantae</taxon>
        <taxon>Streptophyta</taxon>
        <taxon>Embryophyta</taxon>
        <taxon>Tracheophyta</taxon>
        <taxon>Spermatophyta</taxon>
        <taxon>Magnoliopsida</taxon>
        <taxon>eudicotyledons</taxon>
        <taxon>Gunneridae</taxon>
        <taxon>Pentapetalae</taxon>
        <taxon>asterids</taxon>
        <taxon>Ericales</taxon>
        <taxon>Theaceae</taxon>
        <taxon>Camellia</taxon>
    </lineage>
</organism>